<dbReference type="Proteomes" id="UP000249890">
    <property type="component" value="Chromosome"/>
</dbReference>
<keyword evidence="3" id="KW-1185">Reference proteome</keyword>
<evidence type="ECO:0000256" key="1">
    <source>
        <dbReference type="SAM" id="Phobius"/>
    </source>
</evidence>
<protein>
    <recommendedName>
        <fullName evidence="4">Cardiolipin synthase N-terminal domain-containing protein</fullName>
    </recommendedName>
</protein>
<feature type="transmembrane region" description="Helical" evidence="1">
    <location>
        <begin position="43"/>
        <end position="66"/>
    </location>
</feature>
<feature type="transmembrane region" description="Helical" evidence="1">
    <location>
        <begin position="7"/>
        <end position="31"/>
    </location>
</feature>
<gene>
    <name evidence="2" type="ORF">B9T62_38280</name>
</gene>
<evidence type="ECO:0000313" key="3">
    <source>
        <dbReference type="Proteomes" id="UP000249890"/>
    </source>
</evidence>
<keyword evidence="1" id="KW-0472">Membrane</keyword>
<accession>A0A2Z2KST0</accession>
<feature type="transmembrane region" description="Helical" evidence="1">
    <location>
        <begin position="78"/>
        <end position="99"/>
    </location>
</feature>
<keyword evidence="1" id="KW-1133">Transmembrane helix</keyword>
<dbReference type="EMBL" id="CP021780">
    <property type="protein sequence ID" value="ASA26049.1"/>
    <property type="molecule type" value="Genomic_DNA"/>
</dbReference>
<dbReference type="OrthoDB" id="122883at2"/>
<dbReference type="AlphaFoldDB" id="A0A2Z2KST0"/>
<reference evidence="2 3" key="1">
    <citation type="submission" date="2017-06" db="EMBL/GenBank/DDBJ databases">
        <title>Complete genome sequence of Paenibacillus donghaensis KCTC 13049T isolated from East Sea sediment, South Korea.</title>
        <authorList>
            <person name="Jung B.K."/>
            <person name="Hong S.-J."/>
            <person name="Shin J.-H."/>
        </authorList>
    </citation>
    <scope>NUCLEOTIDE SEQUENCE [LARGE SCALE GENOMIC DNA]</scope>
    <source>
        <strain evidence="2 3">KCTC 13049</strain>
    </source>
</reference>
<proteinExistence type="predicted"/>
<dbReference type="KEGG" id="pdh:B9T62_38280"/>
<keyword evidence="1" id="KW-0812">Transmembrane</keyword>
<name>A0A2Z2KST0_9BACL</name>
<evidence type="ECO:0000313" key="2">
    <source>
        <dbReference type="EMBL" id="ASA26049.1"/>
    </source>
</evidence>
<evidence type="ECO:0008006" key="4">
    <source>
        <dbReference type="Google" id="ProtNLM"/>
    </source>
</evidence>
<sequence>MTRRFSLAMILFWVLSIALLLTLGFGAYWMFPYIEDVYGDNMLWVMLVGAVLLVRLGLNVPIAVFIYRDASRRRLNRWFWMSVVLYIPNWIGLIIYMFVRQQKAGPPAVERPLPQTCPHCGKPI</sequence>
<organism evidence="2 3">
    <name type="scientific">Paenibacillus donghaensis</name>
    <dbReference type="NCBI Taxonomy" id="414771"/>
    <lineage>
        <taxon>Bacteria</taxon>
        <taxon>Bacillati</taxon>
        <taxon>Bacillota</taxon>
        <taxon>Bacilli</taxon>
        <taxon>Bacillales</taxon>
        <taxon>Paenibacillaceae</taxon>
        <taxon>Paenibacillus</taxon>
    </lineage>
</organism>
<dbReference type="RefSeq" id="WP_087920008.1">
    <property type="nucleotide sequence ID" value="NZ_CP021780.1"/>
</dbReference>